<keyword evidence="5" id="KW-0418">Kinase</keyword>
<evidence type="ECO:0000313" key="10">
    <source>
        <dbReference type="EnsemblPlants" id="PGSC0003DMT400054942"/>
    </source>
</evidence>
<protein>
    <recommendedName>
        <fullName evidence="1">non-specific serine/threonine protein kinase</fullName>
        <ecNumber evidence="1">2.7.11.1</ecNumber>
    </recommendedName>
</protein>
<evidence type="ECO:0000259" key="9">
    <source>
        <dbReference type="Pfam" id="PF01163"/>
    </source>
</evidence>
<organism evidence="10 11">
    <name type="scientific">Solanum tuberosum</name>
    <name type="common">Potato</name>
    <dbReference type="NCBI Taxonomy" id="4113"/>
    <lineage>
        <taxon>Eukaryota</taxon>
        <taxon>Viridiplantae</taxon>
        <taxon>Streptophyta</taxon>
        <taxon>Embryophyta</taxon>
        <taxon>Tracheophyta</taxon>
        <taxon>Spermatophyta</taxon>
        <taxon>Magnoliopsida</taxon>
        <taxon>eudicotyledons</taxon>
        <taxon>Gunneridae</taxon>
        <taxon>Pentapetalae</taxon>
        <taxon>asterids</taxon>
        <taxon>lamiids</taxon>
        <taxon>Solanales</taxon>
        <taxon>Solanaceae</taxon>
        <taxon>Solanoideae</taxon>
        <taxon>Solaneae</taxon>
        <taxon>Solanum</taxon>
    </lineage>
</organism>
<keyword evidence="3" id="KW-0808">Transferase</keyword>
<evidence type="ECO:0000256" key="6">
    <source>
        <dbReference type="ARBA" id="ARBA00022840"/>
    </source>
</evidence>
<evidence type="ECO:0000256" key="4">
    <source>
        <dbReference type="ARBA" id="ARBA00022741"/>
    </source>
</evidence>
<keyword evidence="11" id="KW-1185">Reference proteome</keyword>
<reference evidence="11" key="1">
    <citation type="journal article" date="2011" name="Nature">
        <title>Genome sequence and analysis of the tuber crop potato.</title>
        <authorList>
            <consortium name="The Potato Genome Sequencing Consortium"/>
        </authorList>
    </citation>
    <scope>NUCLEOTIDE SEQUENCE [LARGE SCALE GENOMIC DNA]</scope>
    <source>
        <strain evidence="11">cv. DM1-3 516 R44</strain>
    </source>
</reference>
<name>M1BX35_SOLTU</name>
<evidence type="ECO:0000313" key="11">
    <source>
        <dbReference type="Proteomes" id="UP000011115"/>
    </source>
</evidence>
<evidence type="ECO:0000256" key="2">
    <source>
        <dbReference type="ARBA" id="ARBA00022527"/>
    </source>
</evidence>
<sequence length="50" mass="5941">MKLHRLGRVSFRAVKAKRDYLRHRSSFNWLYLSRLAALKEFAFMKVSAAL</sequence>
<dbReference type="EnsemblPlants" id="PGSC0003DMT400054942">
    <property type="protein sequence ID" value="PGSC0003DMT400054942"/>
    <property type="gene ID" value="PGSC0003DMG400021321"/>
</dbReference>
<dbReference type="AlphaFoldDB" id="M1BX35"/>
<evidence type="ECO:0000256" key="7">
    <source>
        <dbReference type="ARBA" id="ARBA00047899"/>
    </source>
</evidence>
<comment type="catalytic activity">
    <reaction evidence="8">
        <text>L-seryl-[protein] + ATP = O-phospho-L-seryl-[protein] + ADP + H(+)</text>
        <dbReference type="Rhea" id="RHEA:17989"/>
        <dbReference type="Rhea" id="RHEA-COMP:9863"/>
        <dbReference type="Rhea" id="RHEA-COMP:11604"/>
        <dbReference type="ChEBI" id="CHEBI:15378"/>
        <dbReference type="ChEBI" id="CHEBI:29999"/>
        <dbReference type="ChEBI" id="CHEBI:30616"/>
        <dbReference type="ChEBI" id="CHEBI:83421"/>
        <dbReference type="ChEBI" id="CHEBI:456216"/>
        <dbReference type="EC" id="2.7.11.1"/>
    </reaction>
</comment>
<dbReference type="GO" id="GO:0005524">
    <property type="term" value="F:ATP binding"/>
    <property type="evidence" value="ECO:0007669"/>
    <property type="project" value="UniProtKB-KW"/>
</dbReference>
<dbReference type="PANTHER" id="PTHR45852:SF1">
    <property type="entry name" value="SERINE_THREONINE-PROTEIN KINASE RIO2"/>
    <property type="match status" value="1"/>
</dbReference>
<dbReference type="Proteomes" id="UP000011115">
    <property type="component" value="Unassembled WGS sequence"/>
</dbReference>
<comment type="catalytic activity">
    <reaction evidence="7">
        <text>L-threonyl-[protein] + ATP = O-phospho-L-threonyl-[protein] + ADP + H(+)</text>
        <dbReference type="Rhea" id="RHEA:46608"/>
        <dbReference type="Rhea" id="RHEA-COMP:11060"/>
        <dbReference type="Rhea" id="RHEA-COMP:11605"/>
        <dbReference type="ChEBI" id="CHEBI:15378"/>
        <dbReference type="ChEBI" id="CHEBI:30013"/>
        <dbReference type="ChEBI" id="CHEBI:30616"/>
        <dbReference type="ChEBI" id="CHEBI:61977"/>
        <dbReference type="ChEBI" id="CHEBI:456216"/>
        <dbReference type="EC" id="2.7.11.1"/>
    </reaction>
</comment>
<keyword evidence="6" id="KW-0067">ATP-binding</keyword>
<evidence type="ECO:0000256" key="8">
    <source>
        <dbReference type="ARBA" id="ARBA00048679"/>
    </source>
</evidence>
<dbReference type="Gramene" id="PGSC0003DMT400054942">
    <property type="protein sequence ID" value="PGSC0003DMT400054942"/>
    <property type="gene ID" value="PGSC0003DMG400021321"/>
</dbReference>
<reference evidence="10" key="2">
    <citation type="submission" date="2015-06" db="UniProtKB">
        <authorList>
            <consortium name="EnsemblPlants"/>
        </authorList>
    </citation>
    <scope>IDENTIFICATION</scope>
    <source>
        <strain evidence="10">DM1-3 516 R44</strain>
    </source>
</reference>
<dbReference type="Pfam" id="PF01163">
    <property type="entry name" value="RIO1"/>
    <property type="match status" value="1"/>
</dbReference>
<dbReference type="Gene3D" id="3.30.200.20">
    <property type="entry name" value="Phosphorylase Kinase, domain 1"/>
    <property type="match status" value="1"/>
</dbReference>
<proteinExistence type="predicted"/>
<feature type="domain" description="RIO-type" evidence="9">
    <location>
        <begin position="1"/>
        <end position="45"/>
    </location>
</feature>
<gene>
    <name evidence="10" type="primary">LOC102579428</name>
</gene>
<evidence type="ECO:0000256" key="1">
    <source>
        <dbReference type="ARBA" id="ARBA00012513"/>
    </source>
</evidence>
<keyword evidence="2" id="KW-0723">Serine/threonine-protein kinase</keyword>
<dbReference type="HOGENOM" id="CLU_3127993_0_0_1"/>
<evidence type="ECO:0000256" key="5">
    <source>
        <dbReference type="ARBA" id="ARBA00022777"/>
    </source>
</evidence>
<dbReference type="InterPro" id="IPR018934">
    <property type="entry name" value="RIO_dom"/>
</dbReference>
<dbReference type="OrthoDB" id="10258631at2759"/>
<evidence type="ECO:0000256" key="3">
    <source>
        <dbReference type="ARBA" id="ARBA00022679"/>
    </source>
</evidence>
<dbReference type="ExpressionAtlas" id="M1BX35">
    <property type="expression patterns" value="baseline"/>
</dbReference>
<dbReference type="PANTHER" id="PTHR45852">
    <property type="entry name" value="SER/THR-PROTEIN KINASE RIO2"/>
    <property type="match status" value="1"/>
</dbReference>
<keyword evidence="4" id="KW-0547">Nucleotide-binding</keyword>
<dbReference type="GO" id="GO:0004674">
    <property type="term" value="F:protein serine/threonine kinase activity"/>
    <property type="evidence" value="ECO:0007669"/>
    <property type="project" value="UniProtKB-KW"/>
</dbReference>
<dbReference type="EC" id="2.7.11.1" evidence="1"/>
<accession>M1BX35</accession>